<dbReference type="RefSeq" id="WP_344310254.1">
    <property type="nucleotide sequence ID" value="NZ_BAAANY010000009.1"/>
</dbReference>
<dbReference type="Proteomes" id="UP001500618">
    <property type="component" value="Unassembled WGS sequence"/>
</dbReference>
<dbReference type="Gene3D" id="1.25.40.10">
    <property type="entry name" value="Tetratricopeptide repeat domain"/>
    <property type="match status" value="1"/>
</dbReference>
<dbReference type="Pfam" id="PF13424">
    <property type="entry name" value="TPR_12"/>
    <property type="match status" value="1"/>
</dbReference>
<dbReference type="SMART" id="SM00028">
    <property type="entry name" value="TPR"/>
    <property type="match status" value="2"/>
</dbReference>
<name>A0ABP4SR54_9ACTN</name>
<keyword evidence="2" id="KW-1185">Reference proteome</keyword>
<reference evidence="2" key="1">
    <citation type="journal article" date="2019" name="Int. J. Syst. Evol. Microbiol.">
        <title>The Global Catalogue of Microorganisms (GCM) 10K type strain sequencing project: providing services to taxonomists for standard genome sequencing and annotation.</title>
        <authorList>
            <consortium name="The Broad Institute Genomics Platform"/>
            <consortium name="The Broad Institute Genome Sequencing Center for Infectious Disease"/>
            <person name="Wu L."/>
            <person name="Ma J."/>
        </authorList>
    </citation>
    <scope>NUCLEOTIDE SEQUENCE [LARGE SCALE GENOMIC DNA]</scope>
    <source>
        <strain evidence="2">JCM 14718</strain>
    </source>
</reference>
<protein>
    <recommendedName>
        <fullName evidence="3">Tetratricopeptide repeat protein</fullName>
    </recommendedName>
</protein>
<organism evidence="1 2">
    <name type="scientific">Fodinicola feengrottensis</name>
    <dbReference type="NCBI Taxonomy" id="435914"/>
    <lineage>
        <taxon>Bacteria</taxon>
        <taxon>Bacillati</taxon>
        <taxon>Actinomycetota</taxon>
        <taxon>Actinomycetes</taxon>
        <taxon>Mycobacteriales</taxon>
        <taxon>Fodinicola</taxon>
    </lineage>
</organism>
<evidence type="ECO:0008006" key="3">
    <source>
        <dbReference type="Google" id="ProtNLM"/>
    </source>
</evidence>
<dbReference type="InterPro" id="IPR019734">
    <property type="entry name" value="TPR_rpt"/>
</dbReference>
<dbReference type="InterPro" id="IPR011990">
    <property type="entry name" value="TPR-like_helical_dom_sf"/>
</dbReference>
<sequence length="220" mass="24820">MTNVIGKNTDRLSWAQELYERAIFNNDTEALAISDIELDRVEADLALARGRVIHVRFLADRTNEDPRELELFERAADLYHQLGDGRAEGEALFWVGIVHQVVRGDNLASMPFYERAHGLAIEAGDRLTQSYVVRHFGFAEMAAGQLDDARQHFEESVRLRREIGLRPGVAAGLLALADCAFQAERPEEARKYIEEARSVAEECGAHGILRWILESEQEMA</sequence>
<dbReference type="SUPFAM" id="SSF48452">
    <property type="entry name" value="TPR-like"/>
    <property type="match status" value="1"/>
</dbReference>
<proteinExistence type="predicted"/>
<evidence type="ECO:0000313" key="1">
    <source>
        <dbReference type="EMBL" id="GAA1675950.1"/>
    </source>
</evidence>
<comment type="caution">
    <text evidence="1">The sequence shown here is derived from an EMBL/GenBank/DDBJ whole genome shotgun (WGS) entry which is preliminary data.</text>
</comment>
<gene>
    <name evidence="1" type="ORF">GCM10009765_26570</name>
</gene>
<dbReference type="EMBL" id="BAAANY010000009">
    <property type="protein sequence ID" value="GAA1675950.1"/>
    <property type="molecule type" value="Genomic_DNA"/>
</dbReference>
<evidence type="ECO:0000313" key="2">
    <source>
        <dbReference type="Proteomes" id="UP001500618"/>
    </source>
</evidence>
<accession>A0ABP4SR54</accession>